<feature type="domain" description="DUF3859" evidence="1">
    <location>
        <begin position="24"/>
        <end position="155"/>
    </location>
</feature>
<keyword evidence="3" id="KW-1185">Reference proteome</keyword>
<evidence type="ECO:0000313" key="2">
    <source>
        <dbReference type="EMBL" id="GIT93669.1"/>
    </source>
</evidence>
<comment type="caution">
    <text evidence="2">The sequence shown here is derived from an EMBL/GenBank/DDBJ whole genome shotgun (WGS) entry which is preliminary data.</text>
</comment>
<evidence type="ECO:0000259" key="1">
    <source>
        <dbReference type="Pfam" id="PF12975"/>
    </source>
</evidence>
<dbReference type="EMBL" id="BPFH01000001">
    <property type="protein sequence ID" value="GIT93669.1"/>
    <property type="molecule type" value="Genomic_DNA"/>
</dbReference>
<dbReference type="Gene3D" id="2.60.40.2390">
    <property type="match status" value="1"/>
</dbReference>
<proteinExistence type="predicted"/>
<dbReference type="RefSeq" id="WP_220747191.1">
    <property type="nucleotide sequence ID" value="NZ_BPFH01000001.1"/>
</dbReference>
<organism evidence="2 3">
    <name type="scientific">Jannaschia pagri</name>
    <dbReference type="NCBI Taxonomy" id="2829797"/>
    <lineage>
        <taxon>Bacteria</taxon>
        <taxon>Pseudomonadati</taxon>
        <taxon>Pseudomonadota</taxon>
        <taxon>Alphaproteobacteria</taxon>
        <taxon>Rhodobacterales</taxon>
        <taxon>Roseobacteraceae</taxon>
        <taxon>Jannaschia</taxon>
    </lineage>
</organism>
<protein>
    <recommendedName>
        <fullName evidence="1">DUF3859 domain-containing protein</fullName>
    </recommendedName>
</protein>
<reference evidence="2 3" key="1">
    <citation type="submission" date="2021-05" db="EMBL/GenBank/DDBJ databases">
        <title>Bacteria Genome sequencing.</title>
        <authorList>
            <person name="Takabe Y."/>
            <person name="Nakajima Y."/>
            <person name="Suzuki S."/>
            <person name="Shiozaki T."/>
        </authorList>
    </citation>
    <scope>NUCLEOTIDE SEQUENCE [LARGE SCALE GENOMIC DNA]</scope>
    <source>
        <strain evidence="2 3">AI_62</strain>
    </source>
</reference>
<dbReference type="Pfam" id="PF12975">
    <property type="entry name" value="DUF3859"/>
    <property type="match status" value="1"/>
</dbReference>
<accession>A0ABQ4NGX3</accession>
<dbReference type="InterPro" id="IPR024331">
    <property type="entry name" value="DUF3859"/>
</dbReference>
<dbReference type="Proteomes" id="UP000786693">
    <property type="component" value="Unassembled WGS sequence"/>
</dbReference>
<gene>
    <name evidence="2" type="ORF">JANAI62_02920</name>
</gene>
<name>A0ABQ4NGX3_9RHOB</name>
<sequence>MRYRLTSILTLGLALWGEASSAQVRLLETGILCPRISSGELIEAPGTEAGVIRRIDQGLGFDLPGRTVPIMDNLGFGFRIALKDGASAQDVTIVVTHPPMGAAQVTRQEWADTIWPGETNLNLFTFEEDYEKVPGPWTFSAEIDGETLVEVPFTVTEDGGRGPVEAACFRFMS</sequence>
<evidence type="ECO:0000313" key="3">
    <source>
        <dbReference type="Proteomes" id="UP000786693"/>
    </source>
</evidence>